<keyword evidence="8" id="KW-1185">Reference proteome</keyword>
<dbReference type="RefSeq" id="WP_109016123.1">
    <property type="nucleotide sequence ID" value="NZ_BDOQ01000013.1"/>
</dbReference>
<keyword evidence="2 5" id="KW-0812">Transmembrane</keyword>
<protein>
    <submittedName>
        <fullName evidence="7">Putative membrane protein</fullName>
    </submittedName>
</protein>
<sequence length="124" mass="13893">MSELNDPRVFFAAERTLLAWNRTSLTLMAFGFMIERFNLFTHMLRLGQGAGLERNFSFWVGLAFILLGALAAAASVLQYKRLLPSFKPNEIPKSYRVGLGIFMNSVIALLGIVLTLHLYLQGPV</sequence>
<organism evidence="7 8">
    <name type="scientific">Novimethylophilus kurashikiensis</name>
    <dbReference type="NCBI Taxonomy" id="1825523"/>
    <lineage>
        <taxon>Bacteria</taxon>
        <taxon>Pseudomonadati</taxon>
        <taxon>Pseudomonadota</taxon>
        <taxon>Betaproteobacteria</taxon>
        <taxon>Nitrosomonadales</taxon>
        <taxon>Methylophilaceae</taxon>
        <taxon>Novimethylophilus</taxon>
    </lineage>
</organism>
<dbReference type="AlphaFoldDB" id="A0A2R5F9Q7"/>
<gene>
    <name evidence="7" type="primary">yidH</name>
    <name evidence="7" type="ORF">NMK_2547</name>
</gene>
<feature type="transmembrane region" description="Helical" evidence="5">
    <location>
        <begin position="25"/>
        <end position="44"/>
    </location>
</feature>
<dbReference type="InterPro" id="IPR003807">
    <property type="entry name" value="DUF202"/>
</dbReference>
<name>A0A2R5F9Q7_9PROT</name>
<evidence type="ECO:0000313" key="7">
    <source>
        <dbReference type="EMBL" id="GBG14946.1"/>
    </source>
</evidence>
<comment type="subcellular location">
    <subcellularLocation>
        <location evidence="1">Endomembrane system</location>
        <topology evidence="1">Multi-pass membrane protein</topology>
    </subcellularLocation>
</comment>
<evidence type="ECO:0000256" key="1">
    <source>
        <dbReference type="ARBA" id="ARBA00004127"/>
    </source>
</evidence>
<evidence type="ECO:0000256" key="5">
    <source>
        <dbReference type="SAM" id="Phobius"/>
    </source>
</evidence>
<proteinExistence type="predicted"/>
<evidence type="ECO:0000259" key="6">
    <source>
        <dbReference type="Pfam" id="PF02656"/>
    </source>
</evidence>
<evidence type="ECO:0000256" key="2">
    <source>
        <dbReference type="ARBA" id="ARBA00022692"/>
    </source>
</evidence>
<keyword evidence="4 5" id="KW-0472">Membrane</keyword>
<keyword evidence="3 5" id="KW-1133">Transmembrane helix</keyword>
<reference evidence="7 8" key="1">
    <citation type="journal article" date="2018" name="Environ. Microbiol.">
        <title>Isolation and genomic characterization of Novimethylophilus kurashikiensis gen. nov. sp. nov., a new lanthanide-dependent methylotrophic species of Methylophilaceae.</title>
        <authorList>
            <person name="Lv H."/>
            <person name="Sahin N."/>
            <person name="Tani A."/>
        </authorList>
    </citation>
    <scope>NUCLEOTIDE SEQUENCE [LARGE SCALE GENOMIC DNA]</scope>
    <source>
        <strain evidence="7 8">La2-4</strain>
    </source>
</reference>
<evidence type="ECO:0000313" key="8">
    <source>
        <dbReference type="Proteomes" id="UP000245081"/>
    </source>
</evidence>
<dbReference type="OrthoDB" id="582337at2"/>
<feature type="transmembrane region" description="Helical" evidence="5">
    <location>
        <begin position="56"/>
        <end position="77"/>
    </location>
</feature>
<dbReference type="Proteomes" id="UP000245081">
    <property type="component" value="Unassembled WGS sequence"/>
</dbReference>
<dbReference type="GO" id="GO:0012505">
    <property type="term" value="C:endomembrane system"/>
    <property type="evidence" value="ECO:0007669"/>
    <property type="project" value="UniProtKB-SubCell"/>
</dbReference>
<comment type="caution">
    <text evidence="7">The sequence shown here is derived from an EMBL/GenBank/DDBJ whole genome shotgun (WGS) entry which is preliminary data.</text>
</comment>
<feature type="domain" description="DUF202" evidence="6">
    <location>
        <begin position="8"/>
        <end position="81"/>
    </location>
</feature>
<accession>A0A2R5F9Q7</accession>
<feature type="transmembrane region" description="Helical" evidence="5">
    <location>
        <begin position="97"/>
        <end position="120"/>
    </location>
</feature>
<evidence type="ECO:0000256" key="4">
    <source>
        <dbReference type="ARBA" id="ARBA00023136"/>
    </source>
</evidence>
<evidence type="ECO:0000256" key="3">
    <source>
        <dbReference type="ARBA" id="ARBA00022989"/>
    </source>
</evidence>
<dbReference type="EMBL" id="BDOQ01000013">
    <property type="protein sequence ID" value="GBG14946.1"/>
    <property type="molecule type" value="Genomic_DNA"/>
</dbReference>
<dbReference type="Pfam" id="PF02656">
    <property type="entry name" value="DUF202"/>
    <property type="match status" value="1"/>
</dbReference>